<keyword evidence="2" id="KW-1185">Reference proteome</keyword>
<sequence length="147" mass="16000">MRAIGEPRGVSLSSRYTVASKGTVALITLWIGMSSPLIGASAEPASNSRLTMQSGSYAGRVPASRDAFGKLCADVEAASKARVSNPNVFEHIVSVLNRCLKPIKLRFCYFGSDRCTDVDLPGLKRKDLVLGVYPGLKTFRYSWIEVR</sequence>
<dbReference type="Proteomes" id="UP000289200">
    <property type="component" value="Unassembled WGS sequence"/>
</dbReference>
<reference evidence="2" key="1">
    <citation type="submission" date="2018-10" db="EMBL/GenBank/DDBJ databases">
        <authorList>
            <person name="Peiro R."/>
            <person name="Begona"/>
            <person name="Cbmso G."/>
            <person name="Lopez M."/>
            <person name="Gonzalez S."/>
            <person name="Sacristan E."/>
            <person name="Castillo E."/>
        </authorList>
    </citation>
    <scope>NUCLEOTIDE SEQUENCE [LARGE SCALE GENOMIC DNA]</scope>
</reference>
<accession>A0A3S4DF78</accession>
<gene>
    <name evidence="1" type="ORF">RHODGE_RHODGE_02002</name>
</gene>
<comment type="caution">
    <text evidence="1">The sequence shown here is derived from an EMBL/GenBank/DDBJ whole genome shotgun (WGS) entry which is preliminary data.</text>
</comment>
<name>A0A3S4DF78_9BRAD</name>
<evidence type="ECO:0000313" key="1">
    <source>
        <dbReference type="EMBL" id="VCU08840.1"/>
    </source>
</evidence>
<protein>
    <submittedName>
        <fullName evidence="1">Uncharacterized protein</fullName>
    </submittedName>
</protein>
<dbReference type="AlphaFoldDB" id="A0A3S4DF78"/>
<dbReference type="EMBL" id="UWOC01000136">
    <property type="protein sequence ID" value="VCU08840.1"/>
    <property type="molecule type" value="Genomic_DNA"/>
</dbReference>
<proteinExistence type="predicted"/>
<organism evidence="1 2">
    <name type="scientific">Rhodoplanes serenus</name>
    <dbReference type="NCBI Taxonomy" id="200615"/>
    <lineage>
        <taxon>Bacteria</taxon>
        <taxon>Pseudomonadati</taxon>
        <taxon>Pseudomonadota</taxon>
        <taxon>Alphaproteobacteria</taxon>
        <taxon>Hyphomicrobiales</taxon>
        <taxon>Nitrobacteraceae</taxon>
        <taxon>Rhodoplanes</taxon>
    </lineage>
</organism>
<evidence type="ECO:0000313" key="2">
    <source>
        <dbReference type="Proteomes" id="UP000289200"/>
    </source>
</evidence>